<keyword evidence="3" id="KW-0378">Hydrolase</keyword>
<feature type="compositionally biased region" description="Pro residues" evidence="6">
    <location>
        <begin position="1"/>
        <end position="11"/>
    </location>
</feature>
<evidence type="ECO:0000256" key="5">
    <source>
        <dbReference type="PIRSR" id="PIRSR607724-2"/>
    </source>
</evidence>
<dbReference type="InterPro" id="IPR007724">
    <property type="entry name" value="Poly_GlycHdrlase"/>
</dbReference>
<feature type="active site" evidence="4">
    <location>
        <position position="376"/>
    </location>
</feature>
<reference evidence="11 12" key="1">
    <citation type="journal article" date="2019" name="Sci. Rep.">
        <title>Comparative genomics of chytrid fungi reveal insights into the obligate biotrophic and pathogenic lifestyle of Synchytrium endobioticum.</title>
        <authorList>
            <person name="van de Vossenberg B.T.L.H."/>
            <person name="Warris S."/>
            <person name="Nguyen H.D.T."/>
            <person name="van Gent-Pelzer M.P.E."/>
            <person name="Joly D.L."/>
            <person name="van de Geest H.C."/>
            <person name="Bonants P.J.M."/>
            <person name="Smith D.S."/>
            <person name="Levesque C.A."/>
            <person name="van der Lee T.A.J."/>
        </authorList>
    </citation>
    <scope>NUCLEOTIDE SEQUENCE [LARGE SCALE GENOMIC DNA]</scope>
    <source>
        <strain evidence="9 12">LEV6574</strain>
        <strain evidence="10 11">MB42</strain>
    </source>
</reference>
<dbReference type="STRING" id="286115.A0A507DCC3"/>
<evidence type="ECO:0000256" key="4">
    <source>
        <dbReference type="PIRSR" id="PIRSR607724-1"/>
    </source>
</evidence>
<evidence type="ECO:0000256" key="1">
    <source>
        <dbReference type="ARBA" id="ARBA00009545"/>
    </source>
</evidence>
<protein>
    <recommendedName>
        <fullName evidence="2">poly(ADP-ribose) glycohydrolase</fullName>
        <ecNumber evidence="2">3.2.1.143</ecNumber>
    </recommendedName>
</protein>
<gene>
    <name evidence="9" type="ORF">SeLEV6574_g01581</name>
    <name evidence="10" type="ORF">SeMB42_g02559</name>
</gene>
<evidence type="ECO:0000313" key="10">
    <source>
        <dbReference type="EMBL" id="TPX49609.1"/>
    </source>
</evidence>
<dbReference type="EMBL" id="QEAM01000037">
    <property type="protein sequence ID" value="TPX49244.1"/>
    <property type="molecule type" value="Genomic_DNA"/>
</dbReference>
<feature type="domain" description="PARG helical" evidence="8">
    <location>
        <begin position="218"/>
        <end position="335"/>
    </location>
</feature>
<dbReference type="GO" id="GO:0004649">
    <property type="term" value="F:poly(ADP-ribose) glycohydrolase activity"/>
    <property type="evidence" value="ECO:0007669"/>
    <property type="project" value="UniProtKB-EC"/>
</dbReference>
<dbReference type="AlphaFoldDB" id="A0A507DCC3"/>
<dbReference type="Pfam" id="PF05028">
    <property type="entry name" value="PARG_cat_C"/>
    <property type="match status" value="1"/>
</dbReference>
<feature type="active site" evidence="4">
    <location>
        <position position="395"/>
    </location>
</feature>
<feature type="binding site" evidence="5">
    <location>
        <position position="434"/>
    </location>
    <ligand>
        <name>substrate</name>
    </ligand>
</feature>
<dbReference type="InterPro" id="IPR048362">
    <property type="entry name" value="PARG_helical"/>
</dbReference>
<dbReference type="Proteomes" id="UP000317494">
    <property type="component" value="Unassembled WGS sequence"/>
</dbReference>
<dbReference type="GO" id="GO:1990966">
    <property type="term" value="P:ATP generation from poly-ADP-D-ribose"/>
    <property type="evidence" value="ECO:0007669"/>
    <property type="project" value="TreeGrafter"/>
</dbReference>
<dbReference type="GO" id="GO:0005634">
    <property type="term" value="C:nucleus"/>
    <property type="evidence" value="ECO:0007669"/>
    <property type="project" value="TreeGrafter"/>
</dbReference>
<feature type="compositionally biased region" description="Basic and acidic residues" evidence="6">
    <location>
        <begin position="77"/>
        <end position="100"/>
    </location>
</feature>
<evidence type="ECO:0000259" key="7">
    <source>
        <dbReference type="Pfam" id="PF05028"/>
    </source>
</evidence>
<dbReference type="GO" id="GO:0009225">
    <property type="term" value="P:nucleotide-sugar metabolic process"/>
    <property type="evidence" value="ECO:0007669"/>
    <property type="project" value="TreeGrafter"/>
</dbReference>
<name>A0A507DCC3_9FUNG</name>
<comment type="caution">
    <text evidence="9">The sequence shown here is derived from an EMBL/GenBank/DDBJ whole genome shotgun (WGS) entry which is preliminary data.</text>
</comment>
<accession>A0A507DCC3</accession>
<dbReference type="Proteomes" id="UP000320475">
    <property type="component" value="Unassembled WGS sequence"/>
</dbReference>
<organism evidence="9 12">
    <name type="scientific">Synchytrium endobioticum</name>
    <dbReference type="NCBI Taxonomy" id="286115"/>
    <lineage>
        <taxon>Eukaryota</taxon>
        <taxon>Fungi</taxon>
        <taxon>Fungi incertae sedis</taxon>
        <taxon>Chytridiomycota</taxon>
        <taxon>Chytridiomycota incertae sedis</taxon>
        <taxon>Chytridiomycetes</taxon>
        <taxon>Synchytriales</taxon>
        <taxon>Synchytriaceae</taxon>
        <taxon>Synchytrium</taxon>
    </lineage>
</organism>
<keyword evidence="11" id="KW-1185">Reference proteome</keyword>
<dbReference type="PANTHER" id="PTHR12837:SF15">
    <property type="entry name" value="POLY(ADP-RIBOSE) GLYCOHYDROLASE"/>
    <property type="match status" value="1"/>
</dbReference>
<dbReference type="GO" id="GO:0005975">
    <property type="term" value="P:carbohydrate metabolic process"/>
    <property type="evidence" value="ECO:0007669"/>
    <property type="project" value="InterPro"/>
</dbReference>
<dbReference type="GO" id="GO:0005737">
    <property type="term" value="C:cytoplasm"/>
    <property type="evidence" value="ECO:0007669"/>
    <property type="project" value="TreeGrafter"/>
</dbReference>
<feature type="binding site" evidence="5">
    <location>
        <position position="393"/>
    </location>
    <ligand>
        <name>substrate</name>
    </ligand>
</feature>
<dbReference type="InterPro" id="IPR046372">
    <property type="entry name" value="PARG_cat_C"/>
</dbReference>
<dbReference type="VEuPathDB" id="FungiDB:SeMB42_g02559"/>
<dbReference type="EMBL" id="QEAN01000080">
    <property type="protein sequence ID" value="TPX49609.1"/>
    <property type="molecule type" value="Genomic_DNA"/>
</dbReference>
<feature type="region of interest" description="Disordered" evidence="6">
    <location>
        <begin position="1"/>
        <end position="100"/>
    </location>
</feature>
<dbReference type="EC" id="3.2.1.143" evidence="2"/>
<feature type="domain" description="PARG catalytic Macro" evidence="7">
    <location>
        <begin position="344"/>
        <end position="549"/>
    </location>
</feature>
<evidence type="ECO:0000313" key="11">
    <source>
        <dbReference type="Proteomes" id="UP000317494"/>
    </source>
</evidence>
<evidence type="ECO:0000256" key="2">
    <source>
        <dbReference type="ARBA" id="ARBA00012255"/>
    </source>
</evidence>
<proteinExistence type="inferred from homology"/>
<comment type="similarity">
    <text evidence="1">Belongs to the poly(ADP-ribose) glycohydrolase family.</text>
</comment>
<dbReference type="PANTHER" id="PTHR12837">
    <property type="entry name" value="POLY ADP-RIBOSE GLYCOHYDROLASE"/>
    <property type="match status" value="1"/>
</dbReference>
<evidence type="ECO:0000313" key="12">
    <source>
        <dbReference type="Proteomes" id="UP000320475"/>
    </source>
</evidence>
<evidence type="ECO:0000259" key="8">
    <source>
        <dbReference type="Pfam" id="PF20811"/>
    </source>
</evidence>
<evidence type="ECO:0000256" key="6">
    <source>
        <dbReference type="SAM" id="MobiDB-lite"/>
    </source>
</evidence>
<dbReference type="GO" id="GO:0006282">
    <property type="term" value="P:regulation of DNA repair"/>
    <property type="evidence" value="ECO:0007669"/>
    <property type="project" value="InterPro"/>
</dbReference>
<evidence type="ECO:0000256" key="3">
    <source>
        <dbReference type="ARBA" id="ARBA00022801"/>
    </source>
</evidence>
<feature type="active site" evidence="4">
    <location>
        <position position="394"/>
    </location>
</feature>
<dbReference type="OrthoDB" id="1937899at2759"/>
<evidence type="ECO:0000313" key="9">
    <source>
        <dbReference type="EMBL" id="TPX49244.1"/>
    </source>
</evidence>
<feature type="binding site" evidence="5">
    <location>
        <position position="379"/>
    </location>
    <ligand>
        <name>substrate</name>
    </ligand>
</feature>
<sequence>MQSNAAPPPPSSSLSSAANMDAHETSKKRKLRENAPSDGALLKSAMHLPSFMPDQPSIEHIQTSTTTAPRPPAIAHQESRQDPHETSDTGHYKQKRDQDMRTTLPVDPINDYDDDSSILINIMCHEPSSAPPQDKWDEDHIRLPHSQHNTMQESPRSPFDRAQSIWKWNVITSSLAGPFTTAEEIENAIMSYNESYTNSWKFDALPHFLNELSPRPRSVFRRIIPGIAKLASELPDILRHPIPLLKKGRNIAVSLSQMQIASLIANAFFCTFPRRNSVTPTAEYATYPSINFNTLFRAQRNGTCDGPQQAKLEGILHYFERILLDRPEGIVTFHRRAMRWSEFPEWKTLTTIKVCALRVHASGTIEDNGHGMVQVDFANKSLGGGVLGRGAVQEEIRFIISPELLISRLFTEELEPHEALFIMGPERFSSYRGYAHSFEWADDFVDTTPRDGLGRRRTEVVAIDALYFPRNFTYDQFREHHILRELNKAYAGFLPSPLTCLHSHAPVASGNWGCGAFNGDLELKAVIQIMAASAAGRELMYFTFGDAGLSTTLETLHQLIRDERVSVGMLYDATVSYFTKVVMKRFGDGQPSLTLFQYLLLIFAREEAPLPMLAL</sequence>
<dbReference type="Pfam" id="PF20811">
    <property type="entry name" value="PARG_cat_N"/>
    <property type="match status" value="1"/>
</dbReference>